<keyword evidence="1" id="KW-0472">Membrane</keyword>
<dbReference type="AlphaFoldDB" id="A0A7J8VFX3"/>
<organism evidence="2 3">
    <name type="scientific">Gossypium klotzschianum</name>
    <dbReference type="NCBI Taxonomy" id="34286"/>
    <lineage>
        <taxon>Eukaryota</taxon>
        <taxon>Viridiplantae</taxon>
        <taxon>Streptophyta</taxon>
        <taxon>Embryophyta</taxon>
        <taxon>Tracheophyta</taxon>
        <taxon>Spermatophyta</taxon>
        <taxon>Magnoliopsida</taxon>
        <taxon>eudicotyledons</taxon>
        <taxon>Gunneridae</taxon>
        <taxon>Pentapetalae</taxon>
        <taxon>rosids</taxon>
        <taxon>malvids</taxon>
        <taxon>Malvales</taxon>
        <taxon>Malvaceae</taxon>
        <taxon>Malvoideae</taxon>
        <taxon>Gossypium</taxon>
    </lineage>
</organism>
<keyword evidence="3" id="KW-1185">Reference proteome</keyword>
<dbReference type="OrthoDB" id="10339196at2759"/>
<keyword evidence="1" id="KW-0812">Transmembrane</keyword>
<feature type="transmembrane region" description="Helical" evidence="1">
    <location>
        <begin position="48"/>
        <end position="69"/>
    </location>
</feature>
<gene>
    <name evidence="2" type="ORF">Goklo_005964</name>
</gene>
<evidence type="ECO:0000256" key="1">
    <source>
        <dbReference type="SAM" id="Phobius"/>
    </source>
</evidence>
<sequence>MCSIALLQSIMLMLQTLCKSFLTILNSCLMSMLRTSNQCLPLWPRVPMFRIMILMILVCINSMLIGLIWEDIMMRVMIINAKIQFDMMSFHFWLVIFWQFQYRL</sequence>
<dbReference type="EMBL" id="JABFAB010000010">
    <property type="protein sequence ID" value="MBA0661691.1"/>
    <property type="molecule type" value="Genomic_DNA"/>
</dbReference>
<accession>A0A7J8VFX3</accession>
<keyword evidence="1" id="KW-1133">Transmembrane helix</keyword>
<comment type="caution">
    <text evidence="2">The sequence shown here is derived from an EMBL/GenBank/DDBJ whole genome shotgun (WGS) entry which is preliminary data.</text>
</comment>
<reference evidence="2 3" key="1">
    <citation type="journal article" date="2019" name="Genome Biol. Evol.">
        <title>Insights into the evolution of the New World diploid cottons (Gossypium, subgenus Houzingenia) based on genome sequencing.</title>
        <authorList>
            <person name="Grover C.E."/>
            <person name="Arick M.A. 2nd"/>
            <person name="Thrash A."/>
            <person name="Conover J.L."/>
            <person name="Sanders W.S."/>
            <person name="Peterson D.G."/>
            <person name="Frelichowski J.E."/>
            <person name="Scheffler J.A."/>
            <person name="Scheffler B.E."/>
            <person name="Wendel J.F."/>
        </authorList>
    </citation>
    <scope>NUCLEOTIDE SEQUENCE [LARGE SCALE GENOMIC DNA]</scope>
    <source>
        <strain evidence="2">57</strain>
        <tissue evidence="2">Leaf</tissue>
    </source>
</reference>
<name>A0A7J8VFX3_9ROSI</name>
<feature type="transmembrane region" description="Helical" evidence="1">
    <location>
        <begin position="81"/>
        <end position="100"/>
    </location>
</feature>
<proteinExistence type="predicted"/>
<dbReference type="Proteomes" id="UP000593573">
    <property type="component" value="Unassembled WGS sequence"/>
</dbReference>
<evidence type="ECO:0000313" key="2">
    <source>
        <dbReference type="EMBL" id="MBA0661691.1"/>
    </source>
</evidence>
<evidence type="ECO:0000313" key="3">
    <source>
        <dbReference type="Proteomes" id="UP000593573"/>
    </source>
</evidence>
<protein>
    <submittedName>
        <fullName evidence="2">Uncharacterized protein</fullName>
    </submittedName>
</protein>